<dbReference type="GO" id="GO:0005886">
    <property type="term" value="C:plasma membrane"/>
    <property type="evidence" value="ECO:0007669"/>
    <property type="project" value="TreeGrafter"/>
</dbReference>
<dbReference type="InterPro" id="IPR006539">
    <property type="entry name" value="P-type_ATPase_IV"/>
</dbReference>
<feature type="binding site" evidence="15">
    <location>
        <position position="391"/>
    </location>
    <ligand>
        <name>ATP</name>
        <dbReference type="ChEBI" id="CHEBI:30616"/>
    </ligand>
</feature>
<evidence type="ECO:0000313" key="21">
    <source>
        <dbReference type="Ensembl" id="ENSPSTP00000001512.1"/>
    </source>
</evidence>
<dbReference type="InterPro" id="IPR001757">
    <property type="entry name" value="P_typ_ATPase"/>
</dbReference>
<feature type="binding site" evidence="15">
    <location>
        <position position="576"/>
    </location>
    <ligand>
        <name>ATP</name>
        <dbReference type="ChEBI" id="CHEBI:30616"/>
    </ligand>
</feature>
<dbReference type="InterPro" id="IPR036412">
    <property type="entry name" value="HAD-like_sf"/>
</dbReference>
<dbReference type="FunFam" id="2.70.150.10:FF:000009">
    <property type="entry name" value="Phospholipid-transporting ATPase"/>
    <property type="match status" value="1"/>
</dbReference>
<keyword evidence="22" id="KW-1185">Reference proteome</keyword>
<evidence type="ECO:0000259" key="19">
    <source>
        <dbReference type="Pfam" id="PF00122"/>
    </source>
</evidence>
<dbReference type="InterPro" id="IPR018303">
    <property type="entry name" value="ATPase_P-typ_P_site"/>
</dbReference>
<dbReference type="GO" id="GO:0016887">
    <property type="term" value="F:ATP hydrolysis activity"/>
    <property type="evidence" value="ECO:0007669"/>
    <property type="project" value="InterPro"/>
</dbReference>
<evidence type="ECO:0000313" key="22">
    <source>
        <dbReference type="Proteomes" id="UP000694428"/>
    </source>
</evidence>
<dbReference type="InterPro" id="IPR023214">
    <property type="entry name" value="HAD_sf"/>
</dbReference>
<evidence type="ECO:0000256" key="15">
    <source>
        <dbReference type="PIRSR" id="PIRSR606539-2"/>
    </source>
</evidence>
<feature type="domain" description="P-type ATPase A" evidence="19">
    <location>
        <begin position="98"/>
        <end position="164"/>
    </location>
</feature>
<protein>
    <recommendedName>
        <fullName evidence="17">Phospholipid-transporting ATPase</fullName>
        <ecNumber evidence="17">7.6.2.1</ecNumber>
    </recommendedName>
</protein>
<dbReference type="GO" id="GO:0000287">
    <property type="term" value="F:magnesium ion binding"/>
    <property type="evidence" value="ECO:0007669"/>
    <property type="project" value="UniProtKB-UniRule"/>
</dbReference>
<dbReference type="InterPro" id="IPR023299">
    <property type="entry name" value="ATPase_P-typ_cyto_dom_N"/>
</dbReference>
<keyword evidence="7 15" id="KW-0547">Nucleotide-binding</keyword>
<proteinExistence type="inferred from homology"/>
<name>A0A8C9EK74_PAVCR</name>
<evidence type="ECO:0000256" key="17">
    <source>
        <dbReference type="RuleBase" id="RU362033"/>
    </source>
</evidence>
<dbReference type="NCBIfam" id="TIGR01652">
    <property type="entry name" value="ATPase-Plipid"/>
    <property type="match status" value="1"/>
</dbReference>
<comment type="cofactor">
    <cofactor evidence="1 16">
        <name>Mg(2+)</name>
        <dbReference type="ChEBI" id="CHEBI:18420"/>
    </cofactor>
</comment>
<evidence type="ECO:0000256" key="9">
    <source>
        <dbReference type="ARBA" id="ARBA00022842"/>
    </source>
</evidence>
<dbReference type="PANTHER" id="PTHR24092">
    <property type="entry name" value="PROBABLE PHOSPHOLIPID-TRANSPORTING ATPASE"/>
    <property type="match status" value="1"/>
</dbReference>
<dbReference type="SUPFAM" id="SSF81660">
    <property type="entry name" value="Metal cation-transporting ATPase, ATP-binding domain N"/>
    <property type="match status" value="1"/>
</dbReference>
<dbReference type="NCBIfam" id="TIGR01494">
    <property type="entry name" value="ATPase_P-type"/>
    <property type="match status" value="2"/>
</dbReference>
<feature type="binding site" evidence="15">
    <location>
        <position position="656"/>
    </location>
    <ligand>
        <name>ATP</name>
        <dbReference type="ChEBI" id="CHEBI:30616"/>
    </ligand>
</feature>
<feature type="binding site" evidence="15">
    <location>
        <position position="480"/>
    </location>
    <ligand>
        <name>ATP</name>
        <dbReference type="ChEBI" id="CHEBI:30616"/>
    </ligand>
</feature>
<evidence type="ECO:0000256" key="4">
    <source>
        <dbReference type="ARBA" id="ARBA00008109"/>
    </source>
</evidence>
<keyword evidence="12 17" id="KW-0472">Membrane</keyword>
<dbReference type="InterPro" id="IPR059000">
    <property type="entry name" value="ATPase_P-type_domA"/>
</dbReference>
<dbReference type="SUPFAM" id="SSF56784">
    <property type="entry name" value="HAD-like"/>
    <property type="match status" value="1"/>
</dbReference>
<dbReference type="PROSITE" id="PS00154">
    <property type="entry name" value="ATPASE_E1_E2"/>
    <property type="match status" value="1"/>
</dbReference>
<comment type="similarity">
    <text evidence="4 17">Belongs to the cation transport ATPase (P-type) (TC 3.A.3) family. Type IV subfamily.</text>
</comment>
<dbReference type="Gene3D" id="3.40.1110.10">
    <property type="entry name" value="Calcium-transporting ATPase, cytoplasmic domain N"/>
    <property type="match status" value="1"/>
</dbReference>
<keyword evidence="8 15" id="KW-0067">ATP-binding</keyword>
<evidence type="ECO:0000256" key="7">
    <source>
        <dbReference type="ARBA" id="ARBA00022741"/>
    </source>
</evidence>
<feature type="binding site" evidence="16">
    <location>
        <position position="391"/>
    </location>
    <ligand>
        <name>Mg(2+)</name>
        <dbReference type="ChEBI" id="CHEBI:18420"/>
    </ligand>
</feature>
<dbReference type="Pfam" id="PF16212">
    <property type="entry name" value="PhoLip_ATPase_C"/>
    <property type="match status" value="1"/>
</dbReference>
<dbReference type="FunFam" id="3.40.1110.10:FF:000089">
    <property type="entry name" value="Phospholipid-transporting ATPase"/>
    <property type="match status" value="1"/>
</dbReference>
<evidence type="ECO:0000256" key="11">
    <source>
        <dbReference type="ARBA" id="ARBA00022989"/>
    </source>
</evidence>
<dbReference type="InterPro" id="IPR023298">
    <property type="entry name" value="ATPase_P-typ_TM_dom_sf"/>
</dbReference>
<reference evidence="21" key="2">
    <citation type="submission" date="2025-09" db="UniProtKB">
        <authorList>
            <consortium name="Ensembl"/>
        </authorList>
    </citation>
    <scope>IDENTIFICATION</scope>
</reference>
<keyword evidence="5 17" id="KW-0812">Transmembrane</keyword>
<organism evidence="21 22">
    <name type="scientific">Pavo cristatus</name>
    <name type="common">Indian peafowl</name>
    <name type="synonym">Blue peafowl</name>
    <dbReference type="NCBI Taxonomy" id="9049"/>
    <lineage>
        <taxon>Eukaryota</taxon>
        <taxon>Metazoa</taxon>
        <taxon>Chordata</taxon>
        <taxon>Craniata</taxon>
        <taxon>Vertebrata</taxon>
        <taxon>Euteleostomi</taxon>
        <taxon>Archelosauria</taxon>
        <taxon>Archosauria</taxon>
        <taxon>Dinosauria</taxon>
        <taxon>Saurischia</taxon>
        <taxon>Theropoda</taxon>
        <taxon>Coelurosauria</taxon>
        <taxon>Aves</taxon>
        <taxon>Neognathae</taxon>
        <taxon>Galloanserae</taxon>
        <taxon>Galliformes</taxon>
        <taxon>Phasianidae</taxon>
        <taxon>Phasianinae</taxon>
        <taxon>Pavo</taxon>
    </lineage>
</organism>
<evidence type="ECO:0000256" key="13">
    <source>
        <dbReference type="ARBA" id="ARBA00034036"/>
    </source>
</evidence>
<dbReference type="Gene3D" id="2.70.150.10">
    <property type="entry name" value="Calcium-transporting ATPase, cytoplasmic transduction domain A"/>
    <property type="match status" value="1"/>
</dbReference>
<feature type="binding site" evidence="15">
    <location>
        <position position="777"/>
    </location>
    <ligand>
        <name>ATP</name>
        <dbReference type="ChEBI" id="CHEBI:30616"/>
    </ligand>
</feature>
<feature type="binding site" evidence="15">
    <location>
        <position position="771"/>
    </location>
    <ligand>
        <name>ATP</name>
        <dbReference type="ChEBI" id="CHEBI:30616"/>
    </ligand>
</feature>
<feature type="binding site" evidence="16">
    <location>
        <position position="389"/>
    </location>
    <ligand>
        <name>Mg(2+)</name>
        <dbReference type="ChEBI" id="CHEBI:18420"/>
    </ligand>
</feature>
<feature type="transmembrane region" description="Helical" evidence="17">
    <location>
        <begin position="826"/>
        <end position="848"/>
    </location>
</feature>
<feature type="transmembrane region" description="Helical" evidence="17">
    <location>
        <begin position="860"/>
        <end position="882"/>
    </location>
</feature>
<evidence type="ECO:0000256" key="18">
    <source>
        <dbReference type="SAM" id="Coils"/>
    </source>
</evidence>
<evidence type="ECO:0000256" key="5">
    <source>
        <dbReference type="ARBA" id="ARBA00022692"/>
    </source>
</evidence>
<dbReference type="SUPFAM" id="SSF81653">
    <property type="entry name" value="Calcium ATPase, transduction domain A"/>
    <property type="match status" value="1"/>
</dbReference>
<evidence type="ECO:0000256" key="1">
    <source>
        <dbReference type="ARBA" id="ARBA00001946"/>
    </source>
</evidence>
<dbReference type="Pfam" id="PF00122">
    <property type="entry name" value="E1-E2_ATPase"/>
    <property type="match status" value="1"/>
</dbReference>
<feature type="domain" description="P-type ATPase C-terminal" evidence="20">
    <location>
        <begin position="817"/>
        <end position="959"/>
    </location>
</feature>
<dbReference type="Pfam" id="PF13246">
    <property type="entry name" value="Cation_ATPase"/>
    <property type="match status" value="1"/>
</dbReference>
<reference evidence="21" key="1">
    <citation type="submission" date="2025-08" db="UniProtKB">
        <authorList>
            <consortium name="Ensembl"/>
        </authorList>
    </citation>
    <scope>IDENTIFICATION</scope>
</reference>
<accession>A0A8C9EK74</accession>
<keyword evidence="10 17" id="KW-1278">Translocase</keyword>
<dbReference type="GO" id="GO:0055037">
    <property type="term" value="C:recycling endosome"/>
    <property type="evidence" value="ECO:0007669"/>
    <property type="project" value="TreeGrafter"/>
</dbReference>
<dbReference type="AlphaFoldDB" id="A0A8C9EK74"/>
<comment type="catalytic activity">
    <reaction evidence="13 17">
        <text>ATP + H2O + phospholipidSide 1 = ADP + phosphate + phospholipidSide 2.</text>
        <dbReference type="EC" id="7.6.2.1"/>
    </reaction>
</comment>
<keyword evidence="18" id="KW-0175">Coiled coil</keyword>
<dbReference type="GO" id="GO:0045332">
    <property type="term" value="P:phospholipid translocation"/>
    <property type="evidence" value="ECO:0007669"/>
    <property type="project" value="TreeGrafter"/>
</dbReference>
<keyword evidence="9 16" id="KW-0460">Magnesium</keyword>
<feature type="transmembrane region" description="Helical" evidence="17">
    <location>
        <begin position="894"/>
        <end position="917"/>
    </location>
</feature>
<dbReference type="GO" id="GO:0140326">
    <property type="term" value="F:ATPase-coupled intramembrane lipid transporter activity"/>
    <property type="evidence" value="ECO:0007669"/>
    <property type="project" value="UniProtKB-EC"/>
</dbReference>
<evidence type="ECO:0000259" key="20">
    <source>
        <dbReference type="Pfam" id="PF16212"/>
    </source>
</evidence>
<dbReference type="InterPro" id="IPR008250">
    <property type="entry name" value="ATPase_P-typ_transduc_dom_A_sf"/>
</dbReference>
<evidence type="ECO:0000256" key="6">
    <source>
        <dbReference type="ARBA" id="ARBA00022723"/>
    </source>
</evidence>
<comment type="caution">
    <text evidence="17">Lacks conserved residue(s) required for the propagation of feature annotation.</text>
</comment>
<feature type="coiled-coil region" evidence="18">
    <location>
        <begin position="583"/>
        <end position="610"/>
    </location>
</feature>
<evidence type="ECO:0000256" key="12">
    <source>
        <dbReference type="ARBA" id="ARBA00023136"/>
    </source>
</evidence>
<evidence type="ECO:0000256" key="8">
    <source>
        <dbReference type="ARBA" id="ARBA00022840"/>
    </source>
</evidence>
<dbReference type="GO" id="GO:0005783">
    <property type="term" value="C:endoplasmic reticulum"/>
    <property type="evidence" value="ECO:0007669"/>
    <property type="project" value="TreeGrafter"/>
</dbReference>
<evidence type="ECO:0000256" key="10">
    <source>
        <dbReference type="ARBA" id="ARBA00022967"/>
    </source>
</evidence>
<feature type="binding site" evidence="15">
    <location>
        <position position="657"/>
    </location>
    <ligand>
        <name>ATP</name>
        <dbReference type="ChEBI" id="CHEBI:30616"/>
    </ligand>
</feature>
<keyword evidence="11 17" id="KW-1133">Transmembrane helix</keyword>
<feature type="active site" description="4-aspartylphosphate intermediate" evidence="14">
    <location>
        <position position="389"/>
    </location>
</feature>
<feature type="binding site" evidence="15">
    <location>
        <position position="522"/>
    </location>
    <ligand>
        <name>ATP</name>
        <dbReference type="ChEBI" id="CHEBI:30616"/>
    </ligand>
</feature>
<keyword evidence="6 16" id="KW-0479">Metal-binding</keyword>
<feature type="transmembrane region" description="Helical" evidence="17">
    <location>
        <begin position="270"/>
        <end position="293"/>
    </location>
</feature>
<sequence length="996" mass="113156">MYFLGKLGWCVSLLASHCQWFKRTGAALLFSSARDLGFGCACSSLRLSPVCSSCLQVIVDTPTSPVTSGLPLFFVITVTAIKQGYEDWLRHRADNEVNKSNVFVIENAKQVQKESEKIKVGDIVEVKADETFPCDLIFLASSSTDGTCYVTTASLDGESNFKVMEMDGQHVTKAGACAECVCVMINWRMLLQHPSPRPQLYLTSPPSVCSSSESAAKSLGPENLLLKGATLKNTKKIYGVAVYTGMETKMALNYQGKSQKRSAVEKSINAFLIVYLCILLSKATVCTTLKYVWQSNPFNDEPWYNEKTKKERETFKVLRMFTDFLSFMVLFNFIIPVSMYVTVEMQKFLGSFFISWDKEMYDEEIKEGALVNTSDLNEELGQVEFVFTDKTGTLTENSMEFIECCIDGHKYKDCISEVDGFSQTDGPLKYYGKAEKSREELFLRALCLCHTVRIKQADQVDGLIGHPECKNTYISSSPDEIALVKGAEKYGFTFLGLENDFMKIRNQKNETEMYQLLHTLNFDPVRRRMSVIVRTTTGTLLLFCKGADSSIFPRVQQEEIQQTKVHVDRNAMDGYRTLCVAFKELTQKEYDRIDRQLNEAKMALQDREEKMAKVFEDTEADMHLIGATAVEDRLQEQSAETIEALHAAGMKVWVLTGDKMETAKSTCYACRLFQTSTELLELTARVVGESERKEDRLHELLMDYHKRLIQDVPKPRGSLKRSWTLSQEYGLIIDGSTLSLILNPSQDSSSSHYKSIFLQICLKCTAVLCCRMAPLQKAQVFPLYSPLTEASGPCALTCGLSDHWGMWIEGKQINFSDNAMLQWRPFLYWTFLGAFEGLVFFFGVYFLFHNSSLEDNGKVFGNWTFGTIVFTVLVFTVTLKLALDTRFWTWMNHFVIWGSLAFYVFFSFFWGGVIWPFLKQQRMYFVFAHMLTSVSTWLAIILLIFISLFPEILLIVLKSIKERSHQSSRKAPKSVSSRPSVTPLLLRTFSDESNVL</sequence>
<feature type="binding site" evidence="15">
    <location>
        <position position="390"/>
    </location>
    <ligand>
        <name>ATP</name>
        <dbReference type="ChEBI" id="CHEBI:30616"/>
    </ligand>
</feature>
<evidence type="ECO:0000256" key="16">
    <source>
        <dbReference type="PIRSR" id="PIRSR606539-3"/>
    </source>
</evidence>
<feature type="binding site" evidence="15">
    <location>
        <position position="658"/>
    </location>
    <ligand>
        <name>ATP</name>
        <dbReference type="ChEBI" id="CHEBI:30616"/>
    </ligand>
</feature>
<evidence type="ECO:0000256" key="2">
    <source>
        <dbReference type="ARBA" id="ARBA00004141"/>
    </source>
</evidence>
<dbReference type="Ensembl" id="ENSPSTT00000001598.1">
    <property type="protein sequence ID" value="ENSPSTP00000001512.1"/>
    <property type="gene ID" value="ENSPSTG00000001089.1"/>
</dbReference>
<dbReference type="InterPro" id="IPR032630">
    <property type="entry name" value="P_typ_ATPase_c"/>
</dbReference>
<feature type="transmembrane region" description="Helical" evidence="17">
    <location>
        <begin position="324"/>
        <end position="343"/>
    </location>
</feature>
<evidence type="ECO:0000256" key="3">
    <source>
        <dbReference type="ARBA" id="ARBA00004308"/>
    </source>
</evidence>
<dbReference type="Proteomes" id="UP000694428">
    <property type="component" value="Unplaced"/>
</dbReference>
<dbReference type="EC" id="7.6.2.1" evidence="17"/>
<dbReference type="Gene3D" id="3.40.50.1000">
    <property type="entry name" value="HAD superfamily/HAD-like"/>
    <property type="match status" value="1"/>
</dbReference>
<dbReference type="GO" id="GO:0005524">
    <property type="term" value="F:ATP binding"/>
    <property type="evidence" value="ECO:0007669"/>
    <property type="project" value="UniProtKB-UniRule"/>
</dbReference>
<evidence type="ECO:0000256" key="14">
    <source>
        <dbReference type="PIRSR" id="PIRSR606539-1"/>
    </source>
</evidence>
<dbReference type="PANTHER" id="PTHR24092:SF38">
    <property type="entry name" value="PHOSPHOLIPID-TRANSPORTING ATPASE IG"/>
    <property type="match status" value="1"/>
</dbReference>
<feature type="binding site" evidence="15">
    <location>
        <position position="389"/>
    </location>
    <ligand>
        <name>ATP</name>
        <dbReference type="ChEBI" id="CHEBI:30616"/>
    </ligand>
</feature>
<dbReference type="SUPFAM" id="SSF81665">
    <property type="entry name" value="Calcium ATPase, transmembrane domain M"/>
    <property type="match status" value="1"/>
</dbReference>
<feature type="binding site" evidence="15">
    <location>
        <position position="545"/>
    </location>
    <ligand>
        <name>ATP</name>
        <dbReference type="ChEBI" id="CHEBI:30616"/>
    </ligand>
</feature>
<comment type="subcellular location">
    <subcellularLocation>
        <location evidence="3">Endomembrane system</location>
    </subcellularLocation>
    <subcellularLocation>
        <location evidence="2 17">Membrane</location>
        <topology evidence="2 17">Multi-pass membrane protein</topology>
    </subcellularLocation>
</comment>